<name>A0A2K8Z4Q4_9BACT</name>
<evidence type="ECO:0000256" key="1">
    <source>
        <dbReference type="ARBA" id="ARBA00006914"/>
    </source>
</evidence>
<accession>A0A2K8Z4Q4</accession>
<dbReference type="EMBL" id="CP025096">
    <property type="protein sequence ID" value="AUD04876.1"/>
    <property type="molecule type" value="Genomic_DNA"/>
</dbReference>
<dbReference type="InterPro" id="IPR027417">
    <property type="entry name" value="P-loop_NTPase"/>
</dbReference>
<dbReference type="KEGG" id="spir:CWM47_25345"/>
<dbReference type="GO" id="GO:0016887">
    <property type="term" value="F:ATP hydrolysis activity"/>
    <property type="evidence" value="ECO:0007669"/>
    <property type="project" value="InterPro"/>
</dbReference>
<sequence length="447" mass="50099">MSEYQPVISSVPALQAGITYLDAYIRERLSVHFGKKQTFDLPLSPDFYGSSPLASFVIENSLSAEEFIILMLALVPHVAPALLTNIMASILPQGGDLIEFGGVKGTNHRGILPTGETVLFILAGNDLAARIDVQKLVSKEHLFSRKRIVMLEGVKAGEPPMSGRLLVDADFLAQTLFQTNYVETFSSDFPAEPLSTQLEWPDLVLNPATFRQIRELETWIQYNDVLLNDWGMNRQLKPGYRALFYGPPGTGKTLTVSLLGKFTNRPVFRVDLPAIVSKYIGETEKNLAGLFDKAQNKNWILFFDEADAIFSKRTNVKDAHDKYANQEASYLLQRVESYAGIVILASNFKTNIDEAFLRRFQSVIYFPMPGISERAQLWHKVFPTQVTLDDTVHIDRIAEKYELSGSNITNVAHYCCLQALAGKTSVVTLTNLQKGIEREYAKEGRMM</sequence>
<dbReference type="SUPFAM" id="SSF52540">
    <property type="entry name" value="P-loop containing nucleoside triphosphate hydrolases"/>
    <property type="match status" value="1"/>
</dbReference>
<dbReference type="AlphaFoldDB" id="A0A2K8Z4Q4"/>
<protein>
    <submittedName>
        <fullName evidence="5">AAA family ATPase</fullName>
    </submittedName>
</protein>
<dbReference type="SMART" id="SM00382">
    <property type="entry name" value="AAA"/>
    <property type="match status" value="1"/>
</dbReference>
<dbReference type="InterPro" id="IPR050221">
    <property type="entry name" value="26S_Proteasome_ATPase"/>
</dbReference>
<dbReference type="InterPro" id="IPR003959">
    <property type="entry name" value="ATPase_AAA_core"/>
</dbReference>
<keyword evidence="3" id="KW-0067">ATP-binding</keyword>
<dbReference type="GO" id="GO:0005524">
    <property type="term" value="F:ATP binding"/>
    <property type="evidence" value="ECO:0007669"/>
    <property type="project" value="UniProtKB-KW"/>
</dbReference>
<dbReference type="PANTHER" id="PTHR23073">
    <property type="entry name" value="26S PROTEASOME REGULATORY SUBUNIT"/>
    <property type="match status" value="1"/>
</dbReference>
<keyword evidence="6" id="KW-1185">Reference proteome</keyword>
<evidence type="ECO:0000256" key="3">
    <source>
        <dbReference type="ARBA" id="ARBA00022840"/>
    </source>
</evidence>
<proteinExistence type="inferred from homology"/>
<dbReference type="CDD" id="cd19481">
    <property type="entry name" value="RecA-like_protease"/>
    <property type="match status" value="1"/>
</dbReference>
<organism evidence="5 6">
    <name type="scientific">Spirosoma pollinicola</name>
    <dbReference type="NCBI Taxonomy" id="2057025"/>
    <lineage>
        <taxon>Bacteria</taxon>
        <taxon>Pseudomonadati</taxon>
        <taxon>Bacteroidota</taxon>
        <taxon>Cytophagia</taxon>
        <taxon>Cytophagales</taxon>
        <taxon>Cytophagaceae</taxon>
        <taxon>Spirosoma</taxon>
    </lineage>
</organism>
<reference evidence="5 6" key="1">
    <citation type="submission" date="2017-11" db="EMBL/GenBank/DDBJ databases">
        <title>Taxonomic description and genome sequences of Spirosoma HA7 sp. nov., isolated from pollen microhabitat of Corylus avellana.</title>
        <authorList>
            <person name="Ambika Manirajan B."/>
            <person name="Suarez C."/>
            <person name="Ratering S."/>
            <person name="Geissler-Plaum R."/>
            <person name="Cardinale M."/>
            <person name="Sylvia S."/>
        </authorList>
    </citation>
    <scope>NUCLEOTIDE SEQUENCE [LARGE SCALE GENOMIC DNA]</scope>
    <source>
        <strain evidence="5 6">HA7</strain>
    </source>
</reference>
<evidence type="ECO:0000313" key="5">
    <source>
        <dbReference type="EMBL" id="AUD04876.1"/>
    </source>
</evidence>
<dbReference type="Proteomes" id="UP000232883">
    <property type="component" value="Chromosome"/>
</dbReference>
<dbReference type="OrthoDB" id="7438987at2"/>
<evidence type="ECO:0000256" key="2">
    <source>
        <dbReference type="ARBA" id="ARBA00022741"/>
    </source>
</evidence>
<dbReference type="Gene3D" id="3.40.50.300">
    <property type="entry name" value="P-loop containing nucleotide triphosphate hydrolases"/>
    <property type="match status" value="1"/>
</dbReference>
<keyword evidence="2" id="KW-0547">Nucleotide-binding</keyword>
<evidence type="ECO:0000313" key="6">
    <source>
        <dbReference type="Proteomes" id="UP000232883"/>
    </source>
</evidence>
<comment type="similarity">
    <text evidence="1">Belongs to the AAA ATPase family.</text>
</comment>
<evidence type="ECO:0000259" key="4">
    <source>
        <dbReference type="SMART" id="SM00382"/>
    </source>
</evidence>
<dbReference type="Pfam" id="PF00004">
    <property type="entry name" value="AAA"/>
    <property type="match status" value="1"/>
</dbReference>
<dbReference type="InterPro" id="IPR003593">
    <property type="entry name" value="AAA+_ATPase"/>
</dbReference>
<dbReference type="RefSeq" id="WP_100991133.1">
    <property type="nucleotide sequence ID" value="NZ_CP025096.1"/>
</dbReference>
<gene>
    <name evidence="5" type="ORF">CWM47_25345</name>
</gene>
<feature type="domain" description="AAA+ ATPase" evidence="4">
    <location>
        <begin position="238"/>
        <end position="370"/>
    </location>
</feature>